<dbReference type="AlphaFoldDB" id="A0A0F9Q6I2"/>
<organism evidence="1">
    <name type="scientific">marine sediment metagenome</name>
    <dbReference type="NCBI Taxonomy" id="412755"/>
    <lineage>
        <taxon>unclassified sequences</taxon>
        <taxon>metagenomes</taxon>
        <taxon>ecological metagenomes</taxon>
    </lineage>
</organism>
<dbReference type="EMBL" id="LAZR01002243">
    <property type="protein sequence ID" value="KKN32567.1"/>
    <property type="molecule type" value="Genomic_DNA"/>
</dbReference>
<gene>
    <name evidence="1" type="ORF">LCGC14_0812470</name>
</gene>
<name>A0A0F9Q6I2_9ZZZZ</name>
<reference evidence="1" key="1">
    <citation type="journal article" date="2015" name="Nature">
        <title>Complex archaea that bridge the gap between prokaryotes and eukaryotes.</title>
        <authorList>
            <person name="Spang A."/>
            <person name="Saw J.H."/>
            <person name="Jorgensen S.L."/>
            <person name="Zaremba-Niedzwiedzka K."/>
            <person name="Martijn J."/>
            <person name="Lind A.E."/>
            <person name="van Eijk R."/>
            <person name="Schleper C."/>
            <person name="Guy L."/>
            <person name="Ettema T.J."/>
        </authorList>
    </citation>
    <scope>NUCLEOTIDE SEQUENCE</scope>
</reference>
<proteinExistence type="predicted"/>
<accession>A0A0F9Q6I2</accession>
<comment type="caution">
    <text evidence="1">The sequence shown here is derived from an EMBL/GenBank/DDBJ whole genome shotgun (WGS) entry which is preliminary data.</text>
</comment>
<sequence>MAQTGKIIPTIPPNDPEATRRALQKLASVKLGPGASPTFAGLTLTDLTASALAGTNASKLLESVTVGTGLDYTRPTLSLSHLGIEDLTDPDADRILFWDDTASASKWLGMGDSIVITDVTIDTIQDIRTSASPTFEKVGVGTATIPHGGVGYAKLAIDGTSSNAAGPHVQFTITSDNYPLMQILNWRHDDISIRFDSYWDGANKSSDAGSNYAIFKVSDSFKIMYDSGVAKGGAVTWNEGIVLNTSGLVTFGGAINITTIAAEGADVDKFLVDSSGVVKYRTGTQVLSDIDGSASGHNHSGIYEPADAGLTSLAGLTYAAAAFVKMTGANTFALRTLQQTSDDLEATIDHDNLLNFAGNEHYLQSAITAVGTIASGTWQGTTIAINQGGTGQTTAQAAIDALSAVSGGTNEHVLTKDTATGNAKWKAAAGGGGNSQTCDINGTPTTVYTKYFTGTLDADSETLIAHGIATGMTKIISVNGSAYNNSGGYYEAAASWLAVFAGSGSFLIAFDDTNVRVFGVGASVQGYGYKIAIDYID</sequence>
<protein>
    <submittedName>
        <fullName evidence="1">Uncharacterized protein</fullName>
    </submittedName>
</protein>
<evidence type="ECO:0000313" key="1">
    <source>
        <dbReference type="EMBL" id="KKN32567.1"/>
    </source>
</evidence>